<dbReference type="AlphaFoldDB" id="A0A0R0CZW6"/>
<evidence type="ECO:0000313" key="1">
    <source>
        <dbReference type="EMBL" id="KRG75356.1"/>
    </source>
</evidence>
<accession>A0A0R0CZW6</accession>
<organism evidence="1 2">
    <name type="scientific">Stenotrophomonas chelatiphaga</name>
    <dbReference type="NCBI Taxonomy" id="517011"/>
    <lineage>
        <taxon>Bacteria</taxon>
        <taxon>Pseudomonadati</taxon>
        <taxon>Pseudomonadota</taxon>
        <taxon>Gammaproteobacteria</taxon>
        <taxon>Lysobacterales</taxon>
        <taxon>Lysobacteraceae</taxon>
        <taxon>Stenotrophomonas</taxon>
    </lineage>
</organism>
<protein>
    <submittedName>
        <fullName evidence="1">Uncharacterized protein</fullName>
    </submittedName>
</protein>
<dbReference type="EMBL" id="LDJK01000014">
    <property type="protein sequence ID" value="KRG75356.1"/>
    <property type="molecule type" value="Genomic_DNA"/>
</dbReference>
<reference evidence="1 2" key="1">
    <citation type="submission" date="2015-05" db="EMBL/GenBank/DDBJ databases">
        <title>Genome sequencing and analysis of members of genus Stenotrophomonas.</title>
        <authorList>
            <person name="Patil P.P."/>
            <person name="Midha S."/>
            <person name="Patil P.B."/>
        </authorList>
    </citation>
    <scope>NUCLEOTIDE SEQUENCE [LARGE SCALE GENOMIC DNA]</scope>
    <source>
        <strain evidence="1 2">DSM 21508</strain>
    </source>
</reference>
<gene>
    <name evidence="1" type="ORF">ABB28_05495</name>
</gene>
<keyword evidence="2" id="KW-1185">Reference proteome</keyword>
<comment type="caution">
    <text evidence="1">The sequence shown here is derived from an EMBL/GenBank/DDBJ whole genome shotgun (WGS) entry which is preliminary data.</text>
</comment>
<proteinExistence type="predicted"/>
<name>A0A0R0CZW6_9GAMM</name>
<sequence>MIGDTEPAGGTMSMVLSLMMLGVTLTHAPGAAVAAASKVPSDAEARTAIRAELRRIPGSDIEHDFRPLQVHVADLDGDGIAEIIHIYSSTYTGGTFEQSNELVVMTTLSEGDRRGQVPHPGANAIDDSDMAAIRAAGYATDAEEHVPGRLDALQVVGGSIIVRFTAAAGSTFCFEEDRARAKLEDCPTPGAHVWRFAWRPGQLQRIR</sequence>
<dbReference type="Proteomes" id="UP000051386">
    <property type="component" value="Unassembled WGS sequence"/>
</dbReference>
<dbReference type="PATRIC" id="fig|517011.3.peg.569"/>
<evidence type="ECO:0000313" key="2">
    <source>
        <dbReference type="Proteomes" id="UP000051386"/>
    </source>
</evidence>